<dbReference type="SUPFAM" id="SSF81901">
    <property type="entry name" value="HCP-like"/>
    <property type="match status" value="1"/>
</dbReference>
<dbReference type="InterPro" id="IPR011990">
    <property type="entry name" value="TPR-like_helical_dom_sf"/>
</dbReference>
<evidence type="ECO:0000313" key="3">
    <source>
        <dbReference type="Proteomes" id="UP000663841"/>
    </source>
</evidence>
<feature type="domain" description="CHAT" evidence="1">
    <location>
        <begin position="849"/>
        <end position="1129"/>
    </location>
</feature>
<reference evidence="2" key="1">
    <citation type="submission" date="2021-01" db="EMBL/GenBank/DDBJ databases">
        <authorList>
            <person name="Kaushik A."/>
        </authorList>
    </citation>
    <scope>NUCLEOTIDE SEQUENCE</scope>
    <source>
        <strain evidence="2">AG3-T5</strain>
    </source>
</reference>
<proteinExistence type="predicted"/>
<comment type="caution">
    <text evidence="2">The sequence shown here is derived from an EMBL/GenBank/DDBJ whole genome shotgun (WGS) entry which is preliminary data.</text>
</comment>
<evidence type="ECO:0000313" key="2">
    <source>
        <dbReference type="EMBL" id="CAE6454622.1"/>
    </source>
</evidence>
<dbReference type="Gene3D" id="1.25.40.10">
    <property type="entry name" value="Tetratricopeptide repeat domain"/>
    <property type="match status" value="3"/>
</dbReference>
<gene>
    <name evidence="2" type="ORF">RDB_LOCUS134757</name>
</gene>
<dbReference type="Proteomes" id="UP000663841">
    <property type="component" value="Unassembled WGS sequence"/>
</dbReference>
<protein>
    <recommendedName>
        <fullName evidence="1">CHAT domain-containing protein</fullName>
    </recommendedName>
</protein>
<dbReference type="InterPro" id="IPR024983">
    <property type="entry name" value="CHAT_dom"/>
</dbReference>
<name>A0A8H3GL05_9AGAM</name>
<evidence type="ECO:0000259" key="1">
    <source>
        <dbReference type="Pfam" id="PF12770"/>
    </source>
</evidence>
<dbReference type="PANTHER" id="PTHR19959">
    <property type="entry name" value="KINESIN LIGHT CHAIN"/>
    <property type="match status" value="1"/>
</dbReference>
<sequence>MCRYHQESFTLLSTKTMAFHPTMQRKLADIDKELELITNTLSRTPDDHLDMPLALARLGRSHQRRFDLLGQLDDIQKAIEYTSIALTLIPVNDSSFPDLLNTLGSAHNQIFQRLGELEDLEKAIEYQSRGVLLTPDGHPRLSTMLANLGGSLNYRFQHLGELSDLEKAIEHSSRALALTPASHPELSHRLSNLAASHSSRFMLLSESIDLEKAIEHQSRAIMVAPDGYPRLSTMLTNLGALHNYQFQQLGELGDLGKAIEYTSRALALTPDGHPRLPIMLTNLGGSHSYRFQQLGELYDLEQAIAYHSGALGLTPNNHPHLPAILANLGASHSHRFLRLGNLDDLDKAIEYNSRALTLTPDSHIDVSSRRAFLGVAYKNRFERLGELEDLERAIENETRALALTPQGHLDLSSRLANLGTSLSSRFKRLGELGDIEKAIEYDARALASTPDSHPDLPSRLANLGASHADRFHSVGKLSDLEQAIKYESRAIDLTPEGHPQLSGWLTNIGASYKSRYERLREVDDLEKAIEYSSRALALTPDGHPDLSVKHFNRAMSYFYYYEHTNDPTHLQDSLHSFRAATQPLFGAPRTRFHHALQWARLASDCHFLGYIEAYQTTLDLLPQFIWLGATTHQRYHDLSTIDTLAVDAAYTAILSADYALALEWLEHARCVVWNQHLMLRSPLDQLKSVNPTLATQLQTVANQLHSASYESRASREFQALTSGLTTAEKAALERRCLAQEYEHLLSQARTIPGFEEFLRPIKVTELVRATRNGPLVVISCHKERCDALVVLPDQDKIGHVPLPNFNEKKARRARSEVAVSIESRQSKEPGVERRPFADGECYHDFGNVLTDLWSDVVKPVLDFLGYTNDPPAASMPHIIWCPTGPISFLPLHAAGDYDQPRSRVFDYVISSYTPTLTALLESTPYSFTSQSRVLAIGQEHTPGHSSLPGTTRELACVKARTQHKAKYTELVNDHATTSAVVDAMEQHDWVHLACHAHQNVDDATHSGFFLHDGVLDLASINRRSLKNKGLAFLSACQTATGDERLADEAVHLASGMLMAGYTSVIATMWSVNDSDGPLVADEVYRQLVQDGQLGHGEAGKALHEAVGVLREKVGEQEFGRWVPYIHIGS</sequence>
<dbReference type="Pfam" id="PF12770">
    <property type="entry name" value="CHAT"/>
    <property type="match status" value="1"/>
</dbReference>
<organism evidence="2 3">
    <name type="scientific">Rhizoctonia solani</name>
    <dbReference type="NCBI Taxonomy" id="456999"/>
    <lineage>
        <taxon>Eukaryota</taxon>
        <taxon>Fungi</taxon>
        <taxon>Dikarya</taxon>
        <taxon>Basidiomycota</taxon>
        <taxon>Agaricomycotina</taxon>
        <taxon>Agaricomycetes</taxon>
        <taxon>Cantharellales</taxon>
        <taxon>Ceratobasidiaceae</taxon>
        <taxon>Rhizoctonia</taxon>
    </lineage>
</organism>
<dbReference type="EMBL" id="CAJMWW010000174">
    <property type="protein sequence ID" value="CAE6454622.1"/>
    <property type="molecule type" value="Genomic_DNA"/>
</dbReference>
<dbReference type="PANTHER" id="PTHR19959:SF119">
    <property type="entry name" value="FUNGAL LIPASE-LIKE DOMAIN-CONTAINING PROTEIN"/>
    <property type="match status" value="1"/>
</dbReference>
<dbReference type="SUPFAM" id="SSF48452">
    <property type="entry name" value="TPR-like"/>
    <property type="match status" value="1"/>
</dbReference>
<dbReference type="AlphaFoldDB" id="A0A8H3GL05"/>
<accession>A0A8H3GL05</accession>